<dbReference type="EMBL" id="CM055097">
    <property type="protein sequence ID" value="KAJ7554471.1"/>
    <property type="molecule type" value="Genomic_DNA"/>
</dbReference>
<accession>A0ACC2DJK0</accession>
<comment type="caution">
    <text evidence="1">The sequence shown here is derived from an EMBL/GenBank/DDBJ whole genome shotgun (WGS) entry which is preliminary data.</text>
</comment>
<organism evidence="1 2">
    <name type="scientific">Diphasiastrum complanatum</name>
    <name type="common">Issler's clubmoss</name>
    <name type="synonym">Lycopodium complanatum</name>
    <dbReference type="NCBI Taxonomy" id="34168"/>
    <lineage>
        <taxon>Eukaryota</taxon>
        <taxon>Viridiplantae</taxon>
        <taxon>Streptophyta</taxon>
        <taxon>Embryophyta</taxon>
        <taxon>Tracheophyta</taxon>
        <taxon>Lycopodiopsida</taxon>
        <taxon>Lycopodiales</taxon>
        <taxon>Lycopodiaceae</taxon>
        <taxon>Lycopodioideae</taxon>
        <taxon>Diphasiastrum</taxon>
    </lineage>
</organism>
<proteinExistence type="predicted"/>
<sequence>MRKLNSYFFSTLYALFGHNVLSKTNAVSLKKFFCISSVGAEGSLQQTASHQGVRSVQIPFKLDFGSNEHKCFTSMADVQKAWMYKEYGNFQQVLKLEQIDVPEIKPHEVLVKVHAAGLNPFDFKRGYGVIKSFDSPLPHVPGFDVAGVVVKVGSQVSKFKKGDEVYGDINGDIVEGQARQYGTLAQYTAVEEKLLALKPKNLSFVEAASLPLAILTAQEGLDRADLQEGQSLLVTGGAGGVGSLVIQLAKEVYGALVVAATASTKKLEFLKSIGADVAIDYTKENYDELPDKYDVVYDSIGDYPKSVKAVRDGGKVIEIAVFEVEPPAFSFRLVAKGENLEKLTPYIESGKVKPILDPKAPYKFSDVLEAFAYLETGRATGKVVIALIE</sequence>
<evidence type="ECO:0000313" key="1">
    <source>
        <dbReference type="EMBL" id="KAJ7554471.1"/>
    </source>
</evidence>
<evidence type="ECO:0000313" key="2">
    <source>
        <dbReference type="Proteomes" id="UP001162992"/>
    </source>
</evidence>
<protein>
    <submittedName>
        <fullName evidence="1">Uncharacterized protein</fullName>
    </submittedName>
</protein>
<name>A0ACC2DJK0_DIPCM</name>
<keyword evidence="2" id="KW-1185">Reference proteome</keyword>
<reference evidence="2" key="1">
    <citation type="journal article" date="2024" name="Proc. Natl. Acad. Sci. U.S.A.">
        <title>Extraordinary preservation of gene collinearity over three hundred million years revealed in homosporous lycophytes.</title>
        <authorList>
            <person name="Li C."/>
            <person name="Wickell D."/>
            <person name="Kuo L.Y."/>
            <person name="Chen X."/>
            <person name="Nie B."/>
            <person name="Liao X."/>
            <person name="Peng D."/>
            <person name="Ji J."/>
            <person name="Jenkins J."/>
            <person name="Williams M."/>
            <person name="Shu S."/>
            <person name="Plott C."/>
            <person name="Barry K."/>
            <person name="Rajasekar S."/>
            <person name="Grimwood J."/>
            <person name="Han X."/>
            <person name="Sun S."/>
            <person name="Hou Z."/>
            <person name="He W."/>
            <person name="Dai G."/>
            <person name="Sun C."/>
            <person name="Schmutz J."/>
            <person name="Leebens-Mack J.H."/>
            <person name="Li F.W."/>
            <person name="Wang L."/>
        </authorList>
    </citation>
    <scope>NUCLEOTIDE SEQUENCE [LARGE SCALE GENOMIC DNA]</scope>
    <source>
        <strain evidence="2">cv. PW_Plant_1</strain>
    </source>
</reference>
<dbReference type="Proteomes" id="UP001162992">
    <property type="component" value="Chromosome 6"/>
</dbReference>
<gene>
    <name evidence="1" type="ORF">O6H91_06G141900</name>
</gene>